<dbReference type="Proteomes" id="UP000481327">
    <property type="component" value="Unassembled WGS sequence"/>
</dbReference>
<dbReference type="InterPro" id="IPR001509">
    <property type="entry name" value="Epimerase_deHydtase"/>
</dbReference>
<dbReference type="PROSITE" id="PS00061">
    <property type="entry name" value="ADH_SHORT"/>
    <property type="match status" value="1"/>
</dbReference>
<proteinExistence type="inferred from homology"/>
<dbReference type="GO" id="GO:0047733">
    <property type="term" value="F:CDP-glucose 4,6-dehydratase activity"/>
    <property type="evidence" value="ECO:0007669"/>
    <property type="project" value="UniProtKB-EC"/>
</dbReference>
<evidence type="ECO:0000256" key="2">
    <source>
        <dbReference type="ARBA" id="ARBA00007637"/>
    </source>
</evidence>
<dbReference type="AlphaFoldDB" id="A0A7C9KXI3"/>
<evidence type="ECO:0000256" key="1">
    <source>
        <dbReference type="ARBA" id="ARBA00005125"/>
    </source>
</evidence>
<gene>
    <name evidence="4" type="primary">rfbG</name>
    <name evidence="4" type="ORF">F3168_09635</name>
</gene>
<protein>
    <submittedName>
        <fullName evidence="4">CDP-glucose 4,6-dehydratase</fullName>
        <ecNumber evidence="4">4.2.1.45</ecNumber>
    </submittedName>
</protein>
<dbReference type="Gene3D" id="3.40.50.720">
    <property type="entry name" value="NAD(P)-binding Rossmann-like Domain"/>
    <property type="match status" value="1"/>
</dbReference>
<keyword evidence="4" id="KW-0456">Lyase</keyword>
<evidence type="ECO:0000313" key="5">
    <source>
        <dbReference type="Proteomes" id="UP000481327"/>
    </source>
</evidence>
<sequence length="350" mass="38100">MTDRFWAGKSVFVTGHTGFKGGWLALWLHSMGAHVHGFALVPPTEPSLFAVAEVEKRLASHIIGDIRDADILAAALVAAKPDIVFHLAAQPLVRRSYSEPEATFATNVMGTVNLLQAVRAAPSVRAIVNVTTDKCYANNEWLWPYREGEALGGHDPYSASKAASEIVTGAMRASFLAGAGVRVATARAGNVIGGGDWAEDRLLPDFFRSVMAGKSLSVRYPGATRPWQHVLEPLAGYLALAERLATDGEGIDNAWNFGPADEDARPVDWLLTRLCAQLPGAEWHCLEGEKVHEAGYLKLDSSRARHLLGWTPRWKLDEALAATVAWHRKWQAGADMATVCLDQIRDYRGA</sequence>
<dbReference type="InterPro" id="IPR020904">
    <property type="entry name" value="Sc_DH/Rdtase_CS"/>
</dbReference>
<dbReference type="NCBIfam" id="TIGR02622">
    <property type="entry name" value="CDP_4_6_dhtase"/>
    <property type="match status" value="1"/>
</dbReference>
<dbReference type="CDD" id="cd05252">
    <property type="entry name" value="CDP_GD_SDR_e"/>
    <property type="match status" value="1"/>
</dbReference>
<dbReference type="PANTHER" id="PTHR43000">
    <property type="entry name" value="DTDP-D-GLUCOSE 4,6-DEHYDRATASE-RELATED"/>
    <property type="match status" value="1"/>
</dbReference>
<feature type="domain" description="NAD-dependent epimerase/dehydratase" evidence="3">
    <location>
        <begin position="11"/>
        <end position="248"/>
    </location>
</feature>
<dbReference type="EC" id="4.2.1.45" evidence="4"/>
<dbReference type="SUPFAM" id="SSF51735">
    <property type="entry name" value="NAD(P)-binding Rossmann-fold domains"/>
    <property type="match status" value="1"/>
</dbReference>
<evidence type="ECO:0000259" key="3">
    <source>
        <dbReference type="Pfam" id="PF01370"/>
    </source>
</evidence>
<dbReference type="Gene3D" id="3.90.25.10">
    <property type="entry name" value="UDP-galactose 4-epimerase, domain 1"/>
    <property type="match status" value="1"/>
</dbReference>
<comment type="caution">
    <text evidence="4">The sequence shown here is derived from an EMBL/GenBank/DDBJ whole genome shotgun (WGS) entry which is preliminary data.</text>
</comment>
<name>A0A7C9KXI3_9SPHN</name>
<evidence type="ECO:0000313" key="4">
    <source>
        <dbReference type="EMBL" id="MQT17522.1"/>
    </source>
</evidence>
<comment type="pathway">
    <text evidence="1">Bacterial outer membrane biogenesis; LPS O-antigen biosynthesis.</text>
</comment>
<keyword evidence="5" id="KW-1185">Reference proteome</keyword>
<accession>A0A7C9KXI3</accession>
<dbReference type="RefSeq" id="WP_152577977.1">
    <property type="nucleotide sequence ID" value="NZ_JAATJI010000002.1"/>
</dbReference>
<comment type="similarity">
    <text evidence="2">Belongs to the NAD(P)-dependent epimerase/dehydratase family.</text>
</comment>
<dbReference type="Pfam" id="PF01370">
    <property type="entry name" value="Epimerase"/>
    <property type="match status" value="1"/>
</dbReference>
<organism evidence="4 5">
    <name type="scientific">Sandarakinorhabdus fusca</name>
    <dbReference type="NCBI Taxonomy" id="1439888"/>
    <lineage>
        <taxon>Bacteria</taxon>
        <taxon>Pseudomonadati</taxon>
        <taxon>Pseudomonadota</taxon>
        <taxon>Alphaproteobacteria</taxon>
        <taxon>Sphingomonadales</taxon>
        <taxon>Sphingosinicellaceae</taxon>
        <taxon>Sandarakinorhabdus</taxon>
    </lineage>
</organism>
<dbReference type="InterPro" id="IPR036291">
    <property type="entry name" value="NAD(P)-bd_dom_sf"/>
</dbReference>
<dbReference type="InterPro" id="IPR013445">
    <property type="entry name" value="CDP_4_6_deHydtase"/>
</dbReference>
<reference evidence="4 5" key="1">
    <citation type="submission" date="2019-09" db="EMBL/GenBank/DDBJ databases">
        <title>Polymorphobacter sp. isolated from a lake in China.</title>
        <authorList>
            <person name="Liu Z."/>
        </authorList>
    </citation>
    <scope>NUCLEOTIDE SEQUENCE [LARGE SCALE GENOMIC DNA]</scope>
    <source>
        <strain evidence="4 5">D40P</strain>
    </source>
</reference>
<dbReference type="EMBL" id="WIOL01000003">
    <property type="protein sequence ID" value="MQT17522.1"/>
    <property type="molecule type" value="Genomic_DNA"/>
</dbReference>